<proteinExistence type="inferred from homology"/>
<dbReference type="EMBL" id="MHRQ01000029">
    <property type="protein sequence ID" value="OHA25990.1"/>
    <property type="molecule type" value="Genomic_DNA"/>
</dbReference>
<dbReference type="GO" id="GO:1990904">
    <property type="term" value="C:ribonucleoprotein complex"/>
    <property type="evidence" value="ECO:0007669"/>
    <property type="project" value="UniProtKB-KW"/>
</dbReference>
<accession>A0A1G2MQ15</accession>
<evidence type="ECO:0000313" key="6">
    <source>
        <dbReference type="Proteomes" id="UP000177565"/>
    </source>
</evidence>
<evidence type="ECO:0000256" key="1">
    <source>
        <dbReference type="ARBA" id="ARBA00006700"/>
    </source>
</evidence>
<dbReference type="InterPro" id="IPR012677">
    <property type="entry name" value="Nucleotide-bd_a/b_plait_sf"/>
</dbReference>
<dbReference type="Pfam" id="PF00276">
    <property type="entry name" value="Ribosomal_L23"/>
    <property type="match status" value="1"/>
</dbReference>
<comment type="caution">
    <text evidence="5">The sequence shown here is derived from an EMBL/GenBank/DDBJ whole genome shotgun (WGS) entry which is preliminary data.</text>
</comment>
<dbReference type="AlphaFoldDB" id="A0A1G2MQ15"/>
<dbReference type="GO" id="GO:0006412">
    <property type="term" value="P:translation"/>
    <property type="evidence" value="ECO:0007669"/>
    <property type="project" value="InterPro"/>
</dbReference>
<evidence type="ECO:0000256" key="4">
    <source>
        <dbReference type="ARBA" id="ARBA00035481"/>
    </source>
</evidence>
<dbReference type="SUPFAM" id="SSF54189">
    <property type="entry name" value="Ribosomal proteins S24e, L23 and L15e"/>
    <property type="match status" value="1"/>
</dbReference>
<keyword evidence="3" id="KW-0687">Ribonucleoprotein</keyword>
<evidence type="ECO:0000256" key="2">
    <source>
        <dbReference type="ARBA" id="ARBA00022980"/>
    </source>
</evidence>
<dbReference type="InterPro" id="IPR013025">
    <property type="entry name" value="Ribosomal_uL23-like"/>
</dbReference>
<evidence type="ECO:0000256" key="3">
    <source>
        <dbReference type="ARBA" id="ARBA00023274"/>
    </source>
</evidence>
<organism evidence="5 6">
    <name type="scientific">Candidatus Taylorbacteria bacterium RIFCSPHIGHO2_02_FULL_46_13</name>
    <dbReference type="NCBI Taxonomy" id="1802312"/>
    <lineage>
        <taxon>Bacteria</taxon>
        <taxon>Candidatus Tayloriibacteriota</taxon>
    </lineage>
</organism>
<dbReference type="InterPro" id="IPR012678">
    <property type="entry name" value="Ribosomal_uL23/eL15/eS24_sf"/>
</dbReference>
<reference evidence="5 6" key="1">
    <citation type="journal article" date="2016" name="Nat. Commun.">
        <title>Thousands of microbial genomes shed light on interconnected biogeochemical processes in an aquifer system.</title>
        <authorList>
            <person name="Anantharaman K."/>
            <person name="Brown C.T."/>
            <person name="Hug L.A."/>
            <person name="Sharon I."/>
            <person name="Castelle C.J."/>
            <person name="Probst A.J."/>
            <person name="Thomas B.C."/>
            <person name="Singh A."/>
            <person name="Wilkins M.J."/>
            <person name="Karaoz U."/>
            <person name="Brodie E.L."/>
            <person name="Williams K.H."/>
            <person name="Hubbard S.S."/>
            <person name="Banfield J.F."/>
        </authorList>
    </citation>
    <scope>NUCLEOTIDE SEQUENCE [LARGE SCALE GENOMIC DNA]</scope>
</reference>
<dbReference type="GO" id="GO:0003735">
    <property type="term" value="F:structural constituent of ribosome"/>
    <property type="evidence" value="ECO:0007669"/>
    <property type="project" value="InterPro"/>
</dbReference>
<name>A0A1G2MQ15_9BACT</name>
<evidence type="ECO:0000313" key="5">
    <source>
        <dbReference type="EMBL" id="OHA25990.1"/>
    </source>
</evidence>
<keyword evidence="2 5" id="KW-0689">Ribosomal protein</keyword>
<gene>
    <name evidence="5" type="ORF">A3C06_02055</name>
</gene>
<protein>
    <recommendedName>
        <fullName evidence="4">50S ribosomal protein L23</fullName>
    </recommendedName>
</protein>
<dbReference type="Proteomes" id="UP000177565">
    <property type="component" value="Unassembled WGS sequence"/>
</dbReference>
<dbReference type="STRING" id="1802312.A3C06_02055"/>
<dbReference type="GO" id="GO:0005840">
    <property type="term" value="C:ribosome"/>
    <property type="evidence" value="ECO:0007669"/>
    <property type="project" value="UniProtKB-KW"/>
</dbReference>
<sequence length="87" mass="9854">MLLGIRVTEKVSLLAEKNNVYTFNVSSDANKQNVAQAIMHLYKVKPIKVSIMKVPSKRVFVRGKRGVKRGGRKAYVFFKKGEKVEIS</sequence>
<dbReference type="Gene3D" id="3.30.70.330">
    <property type="match status" value="1"/>
</dbReference>
<comment type="similarity">
    <text evidence="1">Belongs to the universal ribosomal protein uL23 family.</text>
</comment>